<dbReference type="InterPro" id="IPR004244">
    <property type="entry name" value="Transposase_22"/>
</dbReference>
<dbReference type="Gene3D" id="3.30.250.20">
    <property type="entry name" value="L1 transposable element, C-terminal domain"/>
    <property type="match status" value="1"/>
</dbReference>
<dbReference type="AlphaFoldDB" id="A0A7J8HJ05"/>
<proteinExistence type="predicted"/>
<keyword evidence="4" id="KW-1185">Reference proteome</keyword>
<dbReference type="InterPro" id="IPR035300">
    <property type="entry name" value="L1_dsRBD"/>
</dbReference>
<feature type="domain" description="L1 transposable element RRM" evidence="1">
    <location>
        <begin position="2"/>
        <end position="69"/>
    </location>
</feature>
<dbReference type="PANTHER" id="PTHR11505">
    <property type="entry name" value="L1 TRANSPOSABLE ELEMENT-RELATED"/>
    <property type="match status" value="1"/>
</dbReference>
<dbReference type="InterPro" id="IPR043636">
    <property type="entry name" value="L1_RRM_dom"/>
</dbReference>
<protein>
    <recommendedName>
        <fullName evidence="5">L1 transposable element dsRBD-like domain-containing protein</fullName>
    </recommendedName>
</protein>
<evidence type="ECO:0000313" key="3">
    <source>
        <dbReference type="EMBL" id="KAF6471652.1"/>
    </source>
</evidence>
<dbReference type="Proteomes" id="UP000550707">
    <property type="component" value="Unassembled WGS sequence"/>
</dbReference>
<dbReference type="EMBL" id="JACASF010000006">
    <property type="protein sequence ID" value="KAF6471652.1"/>
    <property type="molecule type" value="Genomic_DNA"/>
</dbReference>
<dbReference type="Gene3D" id="3.30.70.1820">
    <property type="entry name" value="L1 transposable element, RRM domain"/>
    <property type="match status" value="1"/>
</dbReference>
<evidence type="ECO:0008006" key="5">
    <source>
        <dbReference type="Google" id="ProtNLM"/>
    </source>
</evidence>
<evidence type="ECO:0000259" key="1">
    <source>
        <dbReference type="Pfam" id="PF02994"/>
    </source>
</evidence>
<dbReference type="Pfam" id="PF17490">
    <property type="entry name" value="Tnp_22_dsRBD"/>
    <property type="match status" value="1"/>
</dbReference>
<name>A0A7J8HJ05_MOLMO</name>
<comment type="caution">
    <text evidence="3">The sequence shown here is derived from an EMBL/GenBank/DDBJ whole genome shotgun (WGS) entry which is preliminary data.</text>
</comment>
<dbReference type="InterPro" id="IPR042566">
    <property type="entry name" value="L1_C"/>
</dbReference>
<evidence type="ECO:0000259" key="2">
    <source>
        <dbReference type="Pfam" id="PF17490"/>
    </source>
</evidence>
<feature type="domain" description="L1 transposable element dsRBD-like" evidence="2">
    <location>
        <begin position="73"/>
        <end position="135"/>
    </location>
</feature>
<evidence type="ECO:0000313" key="4">
    <source>
        <dbReference type="Proteomes" id="UP000550707"/>
    </source>
</evidence>
<reference evidence="3 4" key="1">
    <citation type="journal article" date="2020" name="Nature">
        <title>Six reference-quality genomes reveal evolution of bat adaptations.</title>
        <authorList>
            <person name="Jebb D."/>
            <person name="Huang Z."/>
            <person name="Pippel M."/>
            <person name="Hughes G.M."/>
            <person name="Lavrichenko K."/>
            <person name="Devanna P."/>
            <person name="Winkler S."/>
            <person name="Jermiin L.S."/>
            <person name="Skirmuntt E.C."/>
            <person name="Katzourakis A."/>
            <person name="Burkitt-Gray L."/>
            <person name="Ray D.A."/>
            <person name="Sullivan K.A.M."/>
            <person name="Roscito J.G."/>
            <person name="Kirilenko B.M."/>
            <person name="Davalos L.M."/>
            <person name="Corthals A.P."/>
            <person name="Power M.L."/>
            <person name="Jones G."/>
            <person name="Ransome R.D."/>
            <person name="Dechmann D.K.N."/>
            <person name="Locatelli A.G."/>
            <person name="Puechmaille S.J."/>
            <person name="Fedrigo O."/>
            <person name="Jarvis E.D."/>
            <person name="Hiller M."/>
            <person name="Vernes S.C."/>
            <person name="Myers E.W."/>
            <person name="Teeling E.C."/>
        </authorList>
    </citation>
    <scope>NUCLEOTIDE SEQUENCE [LARGE SCALE GENOMIC DNA]</scope>
    <source>
        <strain evidence="3">MMolMol1</strain>
        <tissue evidence="3">Muscle</tissue>
    </source>
</reference>
<sequence length="138" mass="16089">MAENFPKLVKEKVTQVLETQRASSKMNPRRPTARHIIIKMANIKQIKNLEIRVRQKVTYKGAPIRLSADFSIETLQARQEWHEVYKVMKGKGLNPRLLYPAKLLFKIEGERKSFIDKNKLKEFTTTKPALQEMLKGLL</sequence>
<dbReference type="InParanoid" id="A0A7J8HJ05"/>
<gene>
    <name evidence="3" type="ORF">HJG59_011024</name>
</gene>
<organism evidence="3 4">
    <name type="scientific">Molossus molossus</name>
    <name type="common">Pallas' mastiff bat</name>
    <name type="synonym">Vespertilio molossus</name>
    <dbReference type="NCBI Taxonomy" id="27622"/>
    <lineage>
        <taxon>Eukaryota</taxon>
        <taxon>Metazoa</taxon>
        <taxon>Chordata</taxon>
        <taxon>Craniata</taxon>
        <taxon>Vertebrata</taxon>
        <taxon>Euteleostomi</taxon>
        <taxon>Mammalia</taxon>
        <taxon>Eutheria</taxon>
        <taxon>Laurasiatheria</taxon>
        <taxon>Chiroptera</taxon>
        <taxon>Yangochiroptera</taxon>
        <taxon>Molossidae</taxon>
        <taxon>Molossus</taxon>
    </lineage>
</organism>
<dbReference type="Pfam" id="PF02994">
    <property type="entry name" value="Transposase_22"/>
    <property type="match status" value="1"/>
</dbReference>
<accession>A0A7J8HJ05</accession>